<organism evidence="1 2">
    <name type="scientific">Samsonia erythrinae</name>
    <dbReference type="NCBI Taxonomy" id="160434"/>
    <lineage>
        <taxon>Bacteria</taxon>
        <taxon>Pseudomonadati</taxon>
        <taxon>Pseudomonadota</taxon>
        <taxon>Gammaproteobacteria</taxon>
        <taxon>Enterobacterales</taxon>
        <taxon>Pectobacteriaceae</taxon>
        <taxon>Samsonia</taxon>
    </lineage>
</organism>
<evidence type="ECO:0000313" key="1">
    <source>
        <dbReference type="EMBL" id="TCV07636.1"/>
    </source>
</evidence>
<reference evidence="1 2" key="1">
    <citation type="submission" date="2019-03" db="EMBL/GenBank/DDBJ databases">
        <title>Genomic Encyclopedia of Type Strains, Phase IV (KMG-IV): sequencing the most valuable type-strain genomes for metagenomic binning, comparative biology and taxonomic classification.</title>
        <authorList>
            <person name="Goeker M."/>
        </authorList>
    </citation>
    <scope>NUCLEOTIDE SEQUENCE [LARGE SCALE GENOMIC DNA]</scope>
    <source>
        <strain evidence="1 2">DSM 16730</strain>
    </source>
</reference>
<comment type="caution">
    <text evidence="1">The sequence shown here is derived from an EMBL/GenBank/DDBJ whole genome shotgun (WGS) entry which is preliminary data.</text>
</comment>
<keyword evidence="2" id="KW-1185">Reference proteome</keyword>
<protein>
    <submittedName>
        <fullName evidence="1">Uncharacterized protein</fullName>
    </submittedName>
</protein>
<name>A0A4R3VM45_9GAMM</name>
<gene>
    <name evidence="1" type="ORF">EDC54_102194</name>
</gene>
<dbReference type="Proteomes" id="UP000295433">
    <property type="component" value="Unassembled WGS sequence"/>
</dbReference>
<evidence type="ECO:0000313" key="2">
    <source>
        <dbReference type="Proteomes" id="UP000295433"/>
    </source>
</evidence>
<sequence length="133" mass="15052">MPPQAVTLEPSVQGEHNVAVFRLLGRTERAHQPRSIIFCWFEISAQGTDPLTNISEKFCSLLAINLNTSYRVKTPDFCQNTTLLKLRALAFGNPALLQQRLFNGLLQHANTLLHIRRVITGFSPFLRQLMAHI</sequence>
<dbReference type="EMBL" id="SMBY01000002">
    <property type="protein sequence ID" value="TCV07636.1"/>
    <property type="molecule type" value="Genomic_DNA"/>
</dbReference>
<dbReference type="AlphaFoldDB" id="A0A4R3VM45"/>
<accession>A0A4R3VM45</accession>
<proteinExistence type="predicted"/>